<feature type="domain" description="HTH cro/C1-type" evidence="2">
    <location>
        <begin position="55"/>
        <end position="84"/>
    </location>
</feature>
<dbReference type="InterPro" id="IPR010982">
    <property type="entry name" value="Lambda_DNA-bd_dom_sf"/>
</dbReference>
<feature type="compositionally biased region" description="Basic and acidic residues" evidence="1">
    <location>
        <begin position="192"/>
        <end position="201"/>
    </location>
</feature>
<protein>
    <recommendedName>
        <fullName evidence="2">HTH cro/C1-type domain-containing protein</fullName>
    </recommendedName>
</protein>
<sequence length="201" mass="22141">METVTEDRTAKNPLGPTGRRAAERVRMLREQQKLQFKELSERLAALGRPIAALGLSRIEKGERRIDADDLVALALAFGVTPLALLLPNISPTGITWRPDSVDLTSERAMTFPEAWRWATGVQPPDAISLSESLRWAEYLSPLADAAKSGVLAGIPAGKIRALVGQAIEEALAQRDEEMWSEGEVPDSQFDLEAERRRDDGR</sequence>
<dbReference type="InterPro" id="IPR001387">
    <property type="entry name" value="Cro/C1-type_HTH"/>
</dbReference>
<dbReference type="SMART" id="SM00530">
    <property type="entry name" value="HTH_XRE"/>
    <property type="match status" value="1"/>
</dbReference>
<proteinExistence type="predicted"/>
<feature type="compositionally biased region" description="Basic and acidic residues" evidence="1">
    <location>
        <begin position="1"/>
        <end position="10"/>
    </location>
</feature>
<gene>
    <name evidence="3" type="ORF">Voc01_048230</name>
</gene>
<organism evidence="3 4">
    <name type="scientific">Virgisporangium ochraceum</name>
    <dbReference type="NCBI Taxonomy" id="65505"/>
    <lineage>
        <taxon>Bacteria</taxon>
        <taxon>Bacillati</taxon>
        <taxon>Actinomycetota</taxon>
        <taxon>Actinomycetes</taxon>
        <taxon>Micromonosporales</taxon>
        <taxon>Micromonosporaceae</taxon>
        <taxon>Virgisporangium</taxon>
    </lineage>
</organism>
<dbReference type="AlphaFoldDB" id="A0A8J3ZYY2"/>
<dbReference type="EMBL" id="BOPH01000069">
    <property type="protein sequence ID" value="GIJ69906.1"/>
    <property type="molecule type" value="Genomic_DNA"/>
</dbReference>
<evidence type="ECO:0000256" key="1">
    <source>
        <dbReference type="SAM" id="MobiDB-lite"/>
    </source>
</evidence>
<dbReference type="SUPFAM" id="SSF47413">
    <property type="entry name" value="lambda repressor-like DNA-binding domains"/>
    <property type="match status" value="1"/>
</dbReference>
<keyword evidence="4" id="KW-1185">Reference proteome</keyword>
<evidence type="ECO:0000313" key="3">
    <source>
        <dbReference type="EMBL" id="GIJ69906.1"/>
    </source>
</evidence>
<reference evidence="3" key="1">
    <citation type="submission" date="2021-01" db="EMBL/GenBank/DDBJ databases">
        <title>Whole genome shotgun sequence of Virgisporangium ochraceum NBRC 16418.</title>
        <authorList>
            <person name="Komaki H."/>
            <person name="Tamura T."/>
        </authorList>
    </citation>
    <scope>NUCLEOTIDE SEQUENCE</scope>
    <source>
        <strain evidence="3">NBRC 16418</strain>
    </source>
</reference>
<evidence type="ECO:0000259" key="2">
    <source>
        <dbReference type="PROSITE" id="PS50943"/>
    </source>
</evidence>
<dbReference type="Pfam" id="PF01381">
    <property type="entry name" value="HTH_3"/>
    <property type="match status" value="1"/>
</dbReference>
<name>A0A8J3ZYY2_9ACTN</name>
<dbReference type="Gene3D" id="1.10.260.40">
    <property type="entry name" value="lambda repressor-like DNA-binding domains"/>
    <property type="match status" value="1"/>
</dbReference>
<dbReference type="RefSeq" id="WP_203929815.1">
    <property type="nucleotide sequence ID" value="NZ_BOPH01000069.1"/>
</dbReference>
<feature type="region of interest" description="Disordered" evidence="1">
    <location>
        <begin position="174"/>
        <end position="201"/>
    </location>
</feature>
<dbReference type="PROSITE" id="PS50943">
    <property type="entry name" value="HTH_CROC1"/>
    <property type="match status" value="1"/>
</dbReference>
<accession>A0A8J3ZYY2</accession>
<comment type="caution">
    <text evidence="3">The sequence shown here is derived from an EMBL/GenBank/DDBJ whole genome shotgun (WGS) entry which is preliminary data.</text>
</comment>
<dbReference type="GO" id="GO:0003677">
    <property type="term" value="F:DNA binding"/>
    <property type="evidence" value="ECO:0007669"/>
    <property type="project" value="InterPro"/>
</dbReference>
<feature type="region of interest" description="Disordered" evidence="1">
    <location>
        <begin position="1"/>
        <end position="22"/>
    </location>
</feature>
<dbReference type="Proteomes" id="UP000635606">
    <property type="component" value="Unassembled WGS sequence"/>
</dbReference>
<evidence type="ECO:0000313" key="4">
    <source>
        <dbReference type="Proteomes" id="UP000635606"/>
    </source>
</evidence>
<dbReference type="CDD" id="cd00093">
    <property type="entry name" value="HTH_XRE"/>
    <property type="match status" value="1"/>
</dbReference>